<gene>
    <name evidence="1" type="ORF">F1C12_16045</name>
</gene>
<sequence>MTVGKGDHKQQYQVIDTQNHPANGFQAMAVAPLVDGIPDLSHIVISYAGTNPNHRADVVEDIVTIVGGTQGPLSQVADAKQFADHVRQAHPGSSISTAGHSLGGFLALLVAAENGWDGASFNGPDPWEWLSPEAKKQVEADIRAGRDRLTNYVIEWDLIGNLYAHRTGATVFATDKPGRSELDYHNIGEKSAFRFARDGSVEDAGAKGRRLEDILGNLMDSFLPGASEAVSPLLQGLAGITRNPAAMNSLAKNASGALVAVASIAALGLAASIGGTATALIEIKSANGRIIPRMEDALLAAKNAAAFLPTITAYDIERCVDRHRLHVHQNVDLDAVRTVDERVDRHLVRVGQLSQGISQTVRNTLHQDAQWALTFGLGG</sequence>
<organism evidence="1 2">
    <name type="scientific">Leifsonia shinshuensis</name>
    <dbReference type="NCBI Taxonomy" id="150026"/>
    <lineage>
        <taxon>Bacteria</taxon>
        <taxon>Bacillati</taxon>
        <taxon>Actinomycetota</taxon>
        <taxon>Actinomycetes</taxon>
        <taxon>Micrococcales</taxon>
        <taxon>Microbacteriaceae</taxon>
        <taxon>Leifsonia</taxon>
    </lineage>
</organism>
<reference evidence="2" key="1">
    <citation type="submission" date="2019-09" db="EMBL/GenBank/DDBJ databases">
        <title>Antimicrobial potential of Antarctic Bacteria.</title>
        <authorList>
            <person name="Benaud N."/>
            <person name="Edwards R.J."/>
            <person name="Ferrari B.C."/>
        </authorList>
    </citation>
    <scope>NUCLEOTIDE SEQUENCE [LARGE SCALE GENOMIC DNA]</scope>
    <source>
        <strain evidence="2">INR9</strain>
    </source>
</reference>
<dbReference type="RefSeq" id="WP_185275910.1">
    <property type="nucleotide sequence ID" value="NZ_CP043641.1"/>
</dbReference>
<dbReference type="Proteomes" id="UP000515511">
    <property type="component" value="Chromosome"/>
</dbReference>
<dbReference type="AlphaFoldDB" id="A0A7G6YDA8"/>
<name>A0A7G6YDA8_9MICO</name>
<evidence type="ECO:0000313" key="1">
    <source>
        <dbReference type="EMBL" id="QNE36473.1"/>
    </source>
</evidence>
<protein>
    <submittedName>
        <fullName evidence="1">Lysophospholipase</fullName>
    </submittedName>
</protein>
<evidence type="ECO:0000313" key="2">
    <source>
        <dbReference type="Proteomes" id="UP000515511"/>
    </source>
</evidence>
<dbReference type="Gene3D" id="3.40.50.1820">
    <property type="entry name" value="alpha/beta hydrolase"/>
    <property type="match status" value="1"/>
</dbReference>
<accession>A0A7G6YDA8</accession>
<dbReference type="EMBL" id="CP043641">
    <property type="protein sequence ID" value="QNE36473.1"/>
    <property type="molecule type" value="Genomic_DNA"/>
</dbReference>
<dbReference type="InterPro" id="IPR029058">
    <property type="entry name" value="AB_hydrolase_fold"/>
</dbReference>
<dbReference type="KEGG" id="lse:F1C12_16045"/>
<dbReference type="SUPFAM" id="SSF53474">
    <property type="entry name" value="alpha/beta-Hydrolases"/>
    <property type="match status" value="1"/>
</dbReference>
<proteinExistence type="predicted"/>
<dbReference type="Pfam" id="PF26363">
    <property type="entry name" value="Phospholipase-like"/>
    <property type="match status" value="1"/>
</dbReference>